<organism evidence="1 2">
    <name type="scientific">Streptomyces silvisoli</name>
    <dbReference type="NCBI Taxonomy" id="3034235"/>
    <lineage>
        <taxon>Bacteria</taxon>
        <taxon>Bacillati</taxon>
        <taxon>Actinomycetota</taxon>
        <taxon>Actinomycetes</taxon>
        <taxon>Kitasatosporales</taxon>
        <taxon>Streptomycetaceae</taxon>
        <taxon>Streptomyces</taxon>
    </lineage>
</organism>
<comment type="caution">
    <text evidence="1">The sequence shown here is derived from an EMBL/GenBank/DDBJ whole genome shotgun (WGS) entry which is preliminary data.</text>
</comment>
<proteinExistence type="predicted"/>
<accession>A0ABT5ZKS4</accession>
<dbReference type="RefSeq" id="WP_276093728.1">
    <property type="nucleotide sequence ID" value="NZ_JARJBC010000007.1"/>
</dbReference>
<protein>
    <submittedName>
        <fullName evidence="1">Nucleotidyltransferase family protein</fullName>
    </submittedName>
</protein>
<reference evidence="1 2" key="1">
    <citation type="submission" date="2023-03" db="EMBL/GenBank/DDBJ databases">
        <title>Draft genome sequence of Streptomyces sp. RB6PN23 isolated from peat swamp forest in Thailand.</title>
        <authorList>
            <person name="Klaysubun C."/>
            <person name="Duangmal K."/>
        </authorList>
    </citation>
    <scope>NUCLEOTIDE SEQUENCE [LARGE SCALE GENOMIC DNA]</scope>
    <source>
        <strain evidence="1 2">RB6PN23</strain>
    </source>
</reference>
<gene>
    <name evidence="1" type="ORF">P3G67_13760</name>
</gene>
<evidence type="ECO:0000313" key="1">
    <source>
        <dbReference type="EMBL" id="MDF3290291.1"/>
    </source>
</evidence>
<name>A0ABT5ZKS4_9ACTN</name>
<dbReference type="InterPro" id="IPR039498">
    <property type="entry name" value="NTP_transf_5"/>
</dbReference>
<sequence length="377" mass="42789">MSIFDNEGKLLIALSRQLLDRTSEDTARMLLADGTASIDWPHFLDQAIQHRVAPLVSSSLDRLAAEDRPLRVDRGMGSTLRAFYLFHLERNRAAMAELYEILDAAEVASLDIVLRKGAHLAQEVYMNSGLRPIGDLDLLVPGEQASTLVALLEDRGYQQGVLEGREVRRLSRREALFWRLYGSDVPKLNKLTDNPYLPVIDIDVNISLVLPGKSGEVPVSDLMERSVVREVGGRPQRFLSPVDCALDLCLHIYKNSTALRFMNLRKHRRLLKYVDVVEYLRTRGGKFPWGNFVERAREYCIVLPVFYALAHVELLFPGEIPPEVLTEFGRSCADVDTFLNQYGQWDGPEPLIWTRPFGQRFFSRQADEAIPHSKSLV</sequence>
<dbReference type="Proteomes" id="UP001216579">
    <property type="component" value="Unassembled WGS sequence"/>
</dbReference>
<dbReference type="Pfam" id="PF14907">
    <property type="entry name" value="NTP_transf_5"/>
    <property type="match status" value="1"/>
</dbReference>
<dbReference type="EMBL" id="JARJBC010000007">
    <property type="protein sequence ID" value="MDF3290291.1"/>
    <property type="molecule type" value="Genomic_DNA"/>
</dbReference>
<evidence type="ECO:0000313" key="2">
    <source>
        <dbReference type="Proteomes" id="UP001216579"/>
    </source>
</evidence>
<keyword evidence="2" id="KW-1185">Reference proteome</keyword>